<dbReference type="CDD" id="cd17364">
    <property type="entry name" value="MFS_PhT"/>
    <property type="match status" value="1"/>
</dbReference>
<organism evidence="10 11">
    <name type="scientific">Rhizopogon vinicolor AM-OR11-026</name>
    <dbReference type="NCBI Taxonomy" id="1314800"/>
    <lineage>
        <taxon>Eukaryota</taxon>
        <taxon>Fungi</taxon>
        <taxon>Dikarya</taxon>
        <taxon>Basidiomycota</taxon>
        <taxon>Agaricomycotina</taxon>
        <taxon>Agaricomycetes</taxon>
        <taxon>Agaricomycetidae</taxon>
        <taxon>Boletales</taxon>
        <taxon>Suillineae</taxon>
        <taxon>Rhizopogonaceae</taxon>
        <taxon>Rhizopogon</taxon>
    </lineage>
</organism>
<keyword evidence="5 8" id="KW-1133">Transmembrane helix</keyword>
<gene>
    <name evidence="10" type="ORF">K503DRAFT_866750</name>
</gene>
<keyword evidence="11" id="KW-1185">Reference proteome</keyword>
<dbReference type="NCBIfam" id="TIGR00887">
    <property type="entry name" value="2A0109"/>
    <property type="match status" value="1"/>
</dbReference>
<evidence type="ECO:0000313" key="10">
    <source>
        <dbReference type="EMBL" id="OAX37613.1"/>
    </source>
</evidence>
<evidence type="ECO:0000313" key="11">
    <source>
        <dbReference type="Proteomes" id="UP000092154"/>
    </source>
</evidence>
<sequence>MATNTEQLSSHESYHEKGQAHVTTLDERRRAALSEIDNAPFSWFHVKVCLVAGVGFFTDAYDIFAINIAATMIGYVYGHTSNQLSTNQSLGVKVATPVGNLVGQLLFGWLADVIGRKRMYGVELMIMIVATFGQALAGQAPAVSAIGVIIVWRFIMGVGIGGDYPLSAIISSEFAATRSRGRLMTAVFAAQGWGNLAAAIVAIIVVQAYKTSIIAAPFPAVVPVDYCWRLLIGLGCVPGVVALYFRLTIPETPRFTMDIERNVAQATADIENVLTSGKHVEEDAIVQRVNAPKASRADFAAYFGQWKNMKVLIGTAYSWFALDIAFYGLGLNSSIILTAINFGNPSGNKSSSLYVYQNLYNISVGNLILSLAGLIPGYWASFLVIDSWGRKPLQLMGFTVLTILFAIMGFAYDALNATTTSKNAFVFLYCLANFFQNFGPNTTTFVIPGEAFPTRYRSTAHGISAATGKLGAVVSQVGFARLVNIGGTNAFVKHIMEIFAFFMLTGIFSTLLIPETKQRSLEDISQEEQDGYIQDAPVER</sequence>
<dbReference type="EMBL" id="KV448341">
    <property type="protein sequence ID" value="OAX37613.1"/>
    <property type="molecule type" value="Genomic_DNA"/>
</dbReference>
<dbReference type="Proteomes" id="UP000092154">
    <property type="component" value="Unassembled WGS sequence"/>
</dbReference>
<protein>
    <submittedName>
        <fullName evidence="10">Phosphate permease</fullName>
    </submittedName>
</protein>
<dbReference type="InParanoid" id="A0A1B7MYD1"/>
<dbReference type="GO" id="GO:0006817">
    <property type="term" value="P:phosphate ion transport"/>
    <property type="evidence" value="ECO:0007669"/>
    <property type="project" value="UniProtKB-KW"/>
</dbReference>
<reference evidence="10 11" key="1">
    <citation type="submission" date="2016-06" db="EMBL/GenBank/DDBJ databases">
        <title>Comparative genomics of the ectomycorrhizal sister species Rhizopogon vinicolor and Rhizopogon vesiculosus (Basidiomycota: Boletales) reveals a divergence of the mating type B locus.</title>
        <authorList>
            <consortium name="DOE Joint Genome Institute"/>
            <person name="Mujic A.B."/>
            <person name="Kuo A."/>
            <person name="Tritt A."/>
            <person name="Lipzen A."/>
            <person name="Chen C."/>
            <person name="Johnson J."/>
            <person name="Sharma A."/>
            <person name="Barry K."/>
            <person name="Grigoriev I.V."/>
            <person name="Spatafora J.W."/>
        </authorList>
    </citation>
    <scope>NUCLEOTIDE SEQUENCE [LARGE SCALE GENOMIC DNA]</scope>
    <source>
        <strain evidence="10 11">AM-OR11-026</strain>
    </source>
</reference>
<dbReference type="PROSITE" id="PS00217">
    <property type="entry name" value="SUGAR_TRANSPORT_2"/>
    <property type="match status" value="1"/>
</dbReference>
<evidence type="ECO:0000256" key="2">
    <source>
        <dbReference type="ARBA" id="ARBA00022448"/>
    </source>
</evidence>
<dbReference type="PROSITE" id="PS00216">
    <property type="entry name" value="SUGAR_TRANSPORT_1"/>
    <property type="match status" value="1"/>
</dbReference>
<dbReference type="InterPro" id="IPR004738">
    <property type="entry name" value="Phos_permease"/>
</dbReference>
<feature type="region of interest" description="Disordered" evidence="7">
    <location>
        <begin position="1"/>
        <end position="21"/>
    </location>
</feature>
<feature type="domain" description="Major facilitator superfamily (MFS) profile" evidence="9">
    <location>
        <begin position="48"/>
        <end position="517"/>
    </location>
</feature>
<keyword evidence="3" id="KW-0592">Phosphate transport</keyword>
<keyword evidence="2" id="KW-0813">Transport</keyword>
<name>A0A1B7MYD1_9AGAM</name>
<evidence type="ECO:0000256" key="8">
    <source>
        <dbReference type="SAM" id="Phobius"/>
    </source>
</evidence>
<evidence type="ECO:0000256" key="5">
    <source>
        <dbReference type="ARBA" id="ARBA00022989"/>
    </source>
</evidence>
<evidence type="ECO:0000256" key="7">
    <source>
        <dbReference type="SAM" id="MobiDB-lite"/>
    </source>
</evidence>
<dbReference type="InterPro" id="IPR005829">
    <property type="entry name" value="Sugar_transporter_CS"/>
</dbReference>
<dbReference type="PROSITE" id="PS50850">
    <property type="entry name" value="MFS"/>
    <property type="match status" value="1"/>
</dbReference>
<dbReference type="OrthoDB" id="433512at2759"/>
<evidence type="ECO:0000259" key="9">
    <source>
        <dbReference type="PROSITE" id="PS50850"/>
    </source>
</evidence>
<dbReference type="STRING" id="1314800.A0A1B7MYD1"/>
<feature type="compositionally biased region" description="Basic and acidic residues" evidence="7">
    <location>
        <begin position="12"/>
        <end position="21"/>
    </location>
</feature>
<dbReference type="InterPro" id="IPR036259">
    <property type="entry name" value="MFS_trans_sf"/>
</dbReference>
<evidence type="ECO:0000256" key="4">
    <source>
        <dbReference type="ARBA" id="ARBA00022692"/>
    </source>
</evidence>
<proteinExistence type="predicted"/>
<feature type="compositionally biased region" description="Polar residues" evidence="7">
    <location>
        <begin position="1"/>
        <end position="11"/>
    </location>
</feature>
<keyword evidence="6 8" id="KW-0472">Membrane</keyword>
<feature type="transmembrane region" description="Helical" evidence="8">
    <location>
        <begin position="228"/>
        <end position="247"/>
    </location>
</feature>
<dbReference type="InterPro" id="IPR020846">
    <property type="entry name" value="MFS_dom"/>
</dbReference>
<comment type="subcellular location">
    <subcellularLocation>
        <location evidence="1">Membrane</location>
        <topology evidence="1">Multi-pass membrane protein</topology>
    </subcellularLocation>
</comment>
<feature type="transmembrane region" description="Helical" evidence="8">
    <location>
        <begin position="316"/>
        <end position="340"/>
    </location>
</feature>
<feature type="transmembrane region" description="Helical" evidence="8">
    <location>
        <begin position="183"/>
        <end position="208"/>
    </location>
</feature>
<dbReference type="Pfam" id="PF00083">
    <property type="entry name" value="Sugar_tr"/>
    <property type="match status" value="1"/>
</dbReference>
<evidence type="ECO:0000256" key="3">
    <source>
        <dbReference type="ARBA" id="ARBA00022592"/>
    </source>
</evidence>
<dbReference type="Gene3D" id="1.20.1250.20">
    <property type="entry name" value="MFS general substrate transporter like domains"/>
    <property type="match status" value="2"/>
</dbReference>
<keyword evidence="4 8" id="KW-0812">Transmembrane</keyword>
<evidence type="ECO:0000256" key="6">
    <source>
        <dbReference type="ARBA" id="ARBA00023136"/>
    </source>
</evidence>
<accession>A0A1B7MYD1</accession>
<dbReference type="PANTHER" id="PTHR24064">
    <property type="entry name" value="SOLUTE CARRIER FAMILY 22 MEMBER"/>
    <property type="match status" value="1"/>
</dbReference>
<dbReference type="GO" id="GO:0005315">
    <property type="term" value="F:phosphate transmembrane transporter activity"/>
    <property type="evidence" value="ECO:0007669"/>
    <property type="project" value="InterPro"/>
</dbReference>
<feature type="transmembrane region" description="Helical" evidence="8">
    <location>
        <begin position="360"/>
        <end position="381"/>
    </location>
</feature>
<feature type="transmembrane region" description="Helical" evidence="8">
    <location>
        <begin position="143"/>
        <end position="162"/>
    </location>
</feature>
<feature type="transmembrane region" description="Helical" evidence="8">
    <location>
        <begin position="393"/>
        <end position="412"/>
    </location>
</feature>
<feature type="transmembrane region" description="Helical" evidence="8">
    <location>
        <begin position="491"/>
        <end position="513"/>
    </location>
</feature>
<dbReference type="SUPFAM" id="SSF103473">
    <property type="entry name" value="MFS general substrate transporter"/>
    <property type="match status" value="1"/>
</dbReference>
<dbReference type="InterPro" id="IPR005828">
    <property type="entry name" value="MFS_sugar_transport-like"/>
</dbReference>
<dbReference type="AlphaFoldDB" id="A0A1B7MYD1"/>
<evidence type="ECO:0000256" key="1">
    <source>
        <dbReference type="ARBA" id="ARBA00004141"/>
    </source>
</evidence>
<dbReference type="GO" id="GO:0016020">
    <property type="term" value="C:membrane"/>
    <property type="evidence" value="ECO:0007669"/>
    <property type="project" value="UniProtKB-SubCell"/>
</dbReference>